<gene>
    <name evidence="2" type="ORF">DPMN_192374</name>
</gene>
<evidence type="ECO:0000313" key="2">
    <source>
        <dbReference type="EMBL" id="KAH3691323.1"/>
    </source>
</evidence>
<keyword evidence="3" id="KW-1185">Reference proteome</keyword>
<protein>
    <submittedName>
        <fullName evidence="2">Uncharacterized protein</fullName>
    </submittedName>
</protein>
<accession>A0A9D3Y3L2</accession>
<evidence type="ECO:0000256" key="1">
    <source>
        <dbReference type="SAM" id="MobiDB-lite"/>
    </source>
</evidence>
<name>A0A9D3Y3L2_DREPO</name>
<dbReference type="EMBL" id="JAIWYP010000039">
    <property type="protein sequence ID" value="KAH3691323.1"/>
    <property type="molecule type" value="Genomic_DNA"/>
</dbReference>
<reference evidence="2" key="2">
    <citation type="submission" date="2020-11" db="EMBL/GenBank/DDBJ databases">
        <authorList>
            <person name="McCartney M.A."/>
            <person name="Auch B."/>
            <person name="Kono T."/>
            <person name="Mallez S."/>
            <person name="Becker A."/>
            <person name="Gohl D.M."/>
            <person name="Silverstein K.A.T."/>
            <person name="Koren S."/>
            <person name="Bechman K.B."/>
            <person name="Herman A."/>
            <person name="Abrahante J.E."/>
            <person name="Garbe J."/>
        </authorList>
    </citation>
    <scope>NUCLEOTIDE SEQUENCE</scope>
    <source>
        <strain evidence="2">Duluth1</strain>
        <tissue evidence="2">Whole animal</tissue>
    </source>
</reference>
<sequence length="98" mass="11765">MSRPSGYLQKTFIQFEKVSRQSPRTARHQQETPRQSATVSESLPDRRCTCRRQLDDLRRCQNRLDTCRGLPHSQHQYHDRLGTCRRPPHCLRRYQIVF</sequence>
<organism evidence="2 3">
    <name type="scientific">Dreissena polymorpha</name>
    <name type="common">Zebra mussel</name>
    <name type="synonym">Mytilus polymorpha</name>
    <dbReference type="NCBI Taxonomy" id="45954"/>
    <lineage>
        <taxon>Eukaryota</taxon>
        <taxon>Metazoa</taxon>
        <taxon>Spiralia</taxon>
        <taxon>Lophotrochozoa</taxon>
        <taxon>Mollusca</taxon>
        <taxon>Bivalvia</taxon>
        <taxon>Autobranchia</taxon>
        <taxon>Heteroconchia</taxon>
        <taxon>Euheterodonta</taxon>
        <taxon>Imparidentia</taxon>
        <taxon>Neoheterodontei</taxon>
        <taxon>Myida</taxon>
        <taxon>Dreissenoidea</taxon>
        <taxon>Dreissenidae</taxon>
        <taxon>Dreissena</taxon>
    </lineage>
</organism>
<evidence type="ECO:0000313" key="3">
    <source>
        <dbReference type="Proteomes" id="UP000828390"/>
    </source>
</evidence>
<comment type="caution">
    <text evidence="2">The sequence shown here is derived from an EMBL/GenBank/DDBJ whole genome shotgun (WGS) entry which is preliminary data.</text>
</comment>
<reference evidence="2" key="1">
    <citation type="journal article" date="2019" name="bioRxiv">
        <title>The Genome of the Zebra Mussel, Dreissena polymorpha: A Resource for Invasive Species Research.</title>
        <authorList>
            <person name="McCartney M.A."/>
            <person name="Auch B."/>
            <person name="Kono T."/>
            <person name="Mallez S."/>
            <person name="Zhang Y."/>
            <person name="Obille A."/>
            <person name="Becker A."/>
            <person name="Abrahante J.E."/>
            <person name="Garbe J."/>
            <person name="Badalamenti J.P."/>
            <person name="Herman A."/>
            <person name="Mangelson H."/>
            <person name="Liachko I."/>
            <person name="Sullivan S."/>
            <person name="Sone E.D."/>
            <person name="Koren S."/>
            <person name="Silverstein K.A.T."/>
            <person name="Beckman K.B."/>
            <person name="Gohl D.M."/>
        </authorList>
    </citation>
    <scope>NUCLEOTIDE SEQUENCE</scope>
    <source>
        <strain evidence="2">Duluth1</strain>
        <tissue evidence="2">Whole animal</tissue>
    </source>
</reference>
<proteinExistence type="predicted"/>
<feature type="region of interest" description="Disordered" evidence="1">
    <location>
        <begin position="12"/>
        <end position="40"/>
    </location>
</feature>
<dbReference type="Proteomes" id="UP000828390">
    <property type="component" value="Unassembled WGS sequence"/>
</dbReference>
<dbReference type="AlphaFoldDB" id="A0A9D3Y3L2"/>